<name>A0A1H7KD24_9LACT</name>
<sequence length="185" mass="21873">MIIHTLGPENTDSYAAAQSLLQAEEDDIVGYPSFDTILHELERLKGDCVLFPVAFQSARKPYGWKEFNYDYWEKIELLQVFARKTKPMVLVKNRDRKMDSAMIHPATKIFLEKYLSKVNETLPITYTDSKFKAWTAFKNMGLKYTIISEDVFEKEKTDNYQIVERYEPQMVWCLYKIKAEEERDQ</sequence>
<dbReference type="OrthoDB" id="2988039at2"/>
<keyword evidence="2" id="KW-1185">Reference proteome</keyword>
<dbReference type="AlphaFoldDB" id="A0A1H7KD24"/>
<evidence type="ECO:0000313" key="2">
    <source>
        <dbReference type="Proteomes" id="UP000199081"/>
    </source>
</evidence>
<dbReference type="Proteomes" id="UP000199081">
    <property type="component" value="Unassembled WGS sequence"/>
</dbReference>
<protein>
    <recommendedName>
        <fullName evidence="3">Prephenate dehydratase</fullName>
    </recommendedName>
</protein>
<dbReference type="EMBL" id="FNZU01000007">
    <property type="protein sequence ID" value="SEK84709.1"/>
    <property type="molecule type" value="Genomic_DNA"/>
</dbReference>
<proteinExistence type="predicted"/>
<evidence type="ECO:0008006" key="3">
    <source>
        <dbReference type="Google" id="ProtNLM"/>
    </source>
</evidence>
<evidence type="ECO:0000313" key="1">
    <source>
        <dbReference type="EMBL" id="SEK84709.1"/>
    </source>
</evidence>
<dbReference type="RefSeq" id="WP_091480757.1">
    <property type="nucleotide sequence ID" value="NZ_BJYC01000010.1"/>
</dbReference>
<accession>A0A1H7KD24</accession>
<gene>
    <name evidence="1" type="ORF">SAMN04488099_10784</name>
</gene>
<reference evidence="2" key="1">
    <citation type="submission" date="2016-10" db="EMBL/GenBank/DDBJ databases">
        <authorList>
            <person name="Varghese N."/>
            <person name="Submissions S."/>
        </authorList>
    </citation>
    <scope>NUCLEOTIDE SEQUENCE [LARGE SCALE GENOMIC DNA]</scope>
    <source>
        <strain evidence="2">DSM 19183</strain>
    </source>
</reference>
<organism evidence="1 2">
    <name type="scientific">Alkalibacterium pelagium</name>
    <dbReference type="NCBI Taxonomy" id="426702"/>
    <lineage>
        <taxon>Bacteria</taxon>
        <taxon>Bacillati</taxon>
        <taxon>Bacillota</taxon>
        <taxon>Bacilli</taxon>
        <taxon>Lactobacillales</taxon>
        <taxon>Carnobacteriaceae</taxon>
        <taxon>Alkalibacterium</taxon>
    </lineage>
</organism>
<dbReference type="STRING" id="426702.SAMN04488099_10784"/>